<keyword evidence="3" id="KW-1185">Reference proteome</keyword>
<dbReference type="HOGENOM" id="CLU_166588_0_0_10"/>
<evidence type="ECO:0000313" key="2">
    <source>
        <dbReference type="EMBL" id="AGA78054.1"/>
    </source>
</evidence>
<protein>
    <submittedName>
        <fullName evidence="2">Uncharacterized protein</fullName>
    </submittedName>
</protein>
<sequence>MGTNNTSFDEVEKLLQEIGHKIEELIAKGAEMSGEAKVEVEKKVETLKKDKFSIEKEFYKRKQAFEEKYHSKRATVSPLLEQSKTHFHAGLKALSDAVKNLINNK</sequence>
<dbReference type="EMBL" id="CP003346">
    <property type="protein sequence ID" value="AGA78054.1"/>
    <property type="molecule type" value="Genomic_DNA"/>
</dbReference>
<accession>L0FW01</accession>
<dbReference type="RefSeq" id="WP_015265616.1">
    <property type="nucleotide sequence ID" value="NC_019904.1"/>
</dbReference>
<proteinExistence type="predicted"/>
<feature type="coiled-coil region" evidence="1">
    <location>
        <begin position="8"/>
        <end position="57"/>
    </location>
</feature>
<evidence type="ECO:0000256" key="1">
    <source>
        <dbReference type="SAM" id="Coils"/>
    </source>
</evidence>
<gene>
    <name evidence="2" type="ordered locus">Echvi_1795</name>
</gene>
<name>L0FW01_ECHVK</name>
<organism evidence="2 3">
    <name type="scientific">Echinicola vietnamensis (strain DSM 17526 / LMG 23754 / KMM 6221)</name>
    <dbReference type="NCBI Taxonomy" id="926556"/>
    <lineage>
        <taxon>Bacteria</taxon>
        <taxon>Pseudomonadati</taxon>
        <taxon>Bacteroidota</taxon>
        <taxon>Cytophagia</taxon>
        <taxon>Cytophagales</taxon>
        <taxon>Cyclobacteriaceae</taxon>
        <taxon>Echinicola</taxon>
    </lineage>
</organism>
<dbReference type="AlphaFoldDB" id="L0FW01"/>
<dbReference type="OrthoDB" id="839666at2"/>
<dbReference type="SUPFAM" id="SSF58113">
    <property type="entry name" value="Apolipoprotein A-I"/>
    <property type="match status" value="1"/>
</dbReference>
<keyword evidence="1" id="KW-0175">Coiled coil</keyword>
<evidence type="ECO:0000313" key="3">
    <source>
        <dbReference type="Proteomes" id="UP000010796"/>
    </source>
</evidence>
<dbReference type="KEGG" id="evi:Echvi_1795"/>
<dbReference type="Proteomes" id="UP000010796">
    <property type="component" value="Chromosome"/>
</dbReference>
<reference evidence="3" key="1">
    <citation type="submission" date="2012-02" db="EMBL/GenBank/DDBJ databases">
        <title>The complete genome of Echinicola vietnamensis DSM 17526.</title>
        <authorList>
            <person name="Lucas S."/>
            <person name="Copeland A."/>
            <person name="Lapidus A."/>
            <person name="Glavina del Rio T."/>
            <person name="Dalin E."/>
            <person name="Tice H."/>
            <person name="Bruce D."/>
            <person name="Goodwin L."/>
            <person name="Pitluck S."/>
            <person name="Peters L."/>
            <person name="Ovchinnikova G."/>
            <person name="Teshima H."/>
            <person name="Kyrpides N."/>
            <person name="Mavromatis K."/>
            <person name="Ivanova N."/>
            <person name="Brettin T."/>
            <person name="Detter J.C."/>
            <person name="Han C."/>
            <person name="Larimer F."/>
            <person name="Land M."/>
            <person name="Hauser L."/>
            <person name="Markowitz V."/>
            <person name="Cheng J.-F."/>
            <person name="Hugenholtz P."/>
            <person name="Woyke T."/>
            <person name="Wu D."/>
            <person name="Brambilla E."/>
            <person name="Klenk H.-P."/>
            <person name="Eisen J.A."/>
        </authorList>
    </citation>
    <scope>NUCLEOTIDE SEQUENCE [LARGE SCALE GENOMIC DNA]</scope>
    <source>
        <strain evidence="3">DSM 17526 / LMG 23754 / KMM 6221</strain>
    </source>
</reference>